<proteinExistence type="predicted"/>
<reference evidence="13" key="1">
    <citation type="submission" date="2019-06" db="EMBL/GenBank/DDBJ databases">
        <authorList>
            <consortium name="Wellcome Sanger Institute Data Sharing"/>
        </authorList>
    </citation>
    <scope>NUCLEOTIDE SEQUENCE [LARGE SCALE GENOMIC DNA]</scope>
</reference>
<evidence type="ECO:0000256" key="3">
    <source>
        <dbReference type="ARBA" id="ARBA00022692"/>
    </source>
</evidence>
<keyword evidence="9" id="KW-0325">Glycoprotein</keyword>
<dbReference type="Proteomes" id="UP000472271">
    <property type="component" value="Chromosome 15"/>
</dbReference>
<dbReference type="PROSITE" id="PS50262">
    <property type="entry name" value="G_PROTEIN_RECEP_F1_2"/>
    <property type="match status" value="1"/>
</dbReference>
<evidence type="ECO:0000259" key="12">
    <source>
        <dbReference type="PROSITE" id="PS50262"/>
    </source>
</evidence>
<evidence type="ECO:0000256" key="1">
    <source>
        <dbReference type="ARBA" id="ARBA00004651"/>
    </source>
</evidence>
<evidence type="ECO:0000256" key="9">
    <source>
        <dbReference type="ARBA" id="ARBA00023180"/>
    </source>
</evidence>
<keyword evidence="14" id="KW-1185">Reference proteome</keyword>
<keyword evidence="5" id="KW-0297">G-protein coupled receptor</keyword>
<feature type="transmembrane region" description="Helical" evidence="11">
    <location>
        <begin position="129"/>
        <end position="147"/>
    </location>
</feature>
<dbReference type="Gene3D" id="1.20.1070.10">
    <property type="entry name" value="Rhodopsin 7-helix transmembrane proteins"/>
    <property type="match status" value="1"/>
</dbReference>
<evidence type="ECO:0000256" key="6">
    <source>
        <dbReference type="ARBA" id="ARBA00023136"/>
    </source>
</evidence>
<keyword evidence="2" id="KW-1003">Cell membrane</keyword>
<keyword evidence="7" id="KW-1015">Disulfide bond</keyword>
<dbReference type="PANTHER" id="PTHR24234:SF8">
    <property type="entry name" value="G-PROTEIN COUPLED RECEPTOR 4-LIKE"/>
    <property type="match status" value="1"/>
</dbReference>
<dbReference type="GO" id="GO:0005886">
    <property type="term" value="C:plasma membrane"/>
    <property type="evidence" value="ECO:0007669"/>
    <property type="project" value="UniProtKB-SubCell"/>
</dbReference>
<keyword evidence="4 11" id="KW-1133">Transmembrane helix</keyword>
<evidence type="ECO:0000256" key="10">
    <source>
        <dbReference type="ARBA" id="ARBA00023224"/>
    </source>
</evidence>
<feature type="transmembrane region" description="Helical" evidence="11">
    <location>
        <begin position="23"/>
        <end position="44"/>
    </location>
</feature>
<evidence type="ECO:0000256" key="11">
    <source>
        <dbReference type="SAM" id="Phobius"/>
    </source>
</evidence>
<evidence type="ECO:0000256" key="5">
    <source>
        <dbReference type="ARBA" id="ARBA00023040"/>
    </source>
</evidence>
<dbReference type="PANTHER" id="PTHR24234">
    <property type="entry name" value="LYSOPHOSPHATIDIC ACID RECEPTOR 5/SPHINGOSYLPHOSPHORYLCHOLINE RECEPTOR"/>
    <property type="match status" value="1"/>
</dbReference>
<accession>A0A673AZN7</accession>
<evidence type="ECO:0000313" key="14">
    <source>
        <dbReference type="Proteomes" id="UP000472271"/>
    </source>
</evidence>
<protein>
    <recommendedName>
        <fullName evidence="12">G-protein coupled receptors family 1 profile domain-containing protein</fullName>
    </recommendedName>
</protein>
<sequence>SDLVHVCSQTISIQSDDDVVEDVFFFISGYFEISSVCFMVCVALERYLVIAHPLWYRFSQPIKISILISVLVWLFPLIFVFLAYFGIDISLFCLIFYLLPLPLFIFFLVGAVRALSAAIHITSTEKQQIIGTLLSPVLTYSLIFLPYTLWALVEKIRNNNEDLGSELVLFFRFSPPANAILYVFIRKGALDKLLAYLCCCKVDNDETNTIAV</sequence>
<reference evidence="13" key="3">
    <citation type="submission" date="2025-09" db="UniProtKB">
        <authorList>
            <consortium name="Ensembl"/>
        </authorList>
    </citation>
    <scope>IDENTIFICATION</scope>
</reference>
<keyword evidence="8" id="KW-0675">Receptor</keyword>
<dbReference type="Pfam" id="PF00001">
    <property type="entry name" value="7tm_1"/>
    <property type="match status" value="1"/>
</dbReference>
<keyword evidence="10" id="KW-0807">Transducer</keyword>
<feature type="transmembrane region" description="Helical" evidence="11">
    <location>
        <begin position="167"/>
        <end position="185"/>
    </location>
</feature>
<organism evidence="13 14">
    <name type="scientific">Sphaeramia orbicularis</name>
    <name type="common">orbiculate cardinalfish</name>
    <dbReference type="NCBI Taxonomy" id="375764"/>
    <lineage>
        <taxon>Eukaryota</taxon>
        <taxon>Metazoa</taxon>
        <taxon>Chordata</taxon>
        <taxon>Craniata</taxon>
        <taxon>Vertebrata</taxon>
        <taxon>Euteleostomi</taxon>
        <taxon>Actinopterygii</taxon>
        <taxon>Neopterygii</taxon>
        <taxon>Teleostei</taxon>
        <taxon>Neoteleostei</taxon>
        <taxon>Acanthomorphata</taxon>
        <taxon>Gobiaria</taxon>
        <taxon>Kurtiformes</taxon>
        <taxon>Apogonoidei</taxon>
        <taxon>Apogonidae</taxon>
        <taxon>Apogoninae</taxon>
        <taxon>Sphaeramia</taxon>
    </lineage>
</organism>
<comment type="subcellular location">
    <subcellularLocation>
        <location evidence="1">Cell membrane</location>
        <topology evidence="1">Multi-pass membrane protein</topology>
    </subcellularLocation>
</comment>
<dbReference type="Ensembl" id="ENSSORT00005036055.1">
    <property type="protein sequence ID" value="ENSSORP00005035125.1"/>
    <property type="gene ID" value="ENSSORG00005016569.1"/>
</dbReference>
<dbReference type="SUPFAM" id="SSF81321">
    <property type="entry name" value="Family A G protein-coupled receptor-like"/>
    <property type="match status" value="1"/>
</dbReference>
<evidence type="ECO:0000256" key="2">
    <source>
        <dbReference type="ARBA" id="ARBA00022475"/>
    </source>
</evidence>
<feature type="transmembrane region" description="Helical" evidence="11">
    <location>
        <begin position="64"/>
        <end position="83"/>
    </location>
</feature>
<evidence type="ECO:0000256" key="7">
    <source>
        <dbReference type="ARBA" id="ARBA00023157"/>
    </source>
</evidence>
<keyword evidence="6 11" id="KW-0472">Membrane</keyword>
<evidence type="ECO:0000256" key="4">
    <source>
        <dbReference type="ARBA" id="ARBA00022989"/>
    </source>
</evidence>
<evidence type="ECO:0000313" key="13">
    <source>
        <dbReference type="Ensembl" id="ENSSORP00005035125.1"/>
    </source>
</evidence>
<dbReference type="InterPro" id="IPR017452">
    <property type="entry name" value="GPCR_Rhodpsn_7TM"/>
</dbReference>
<dbReference type="PROSITE" id="PS00237">
    <property type="entry name" value="G_PROTEIN_RECEP_F1_1"/>
    <property type="match status" value="1"/>
</dbReference>
<reference evidence="13" key="2">
    <citation type="submission" date="2025-08" db="UniProtKB">
        <authorList>
            <consortium name="Ensembl"/>
        </authorList>
    </citation>
    <scope>IDENTIFICATION</scope>
</reference>
<feature type="transmembrane region" description="Helical" evidence="11">
    <location>
        <begin position="89"/>
        <end position="109"/>
    </location>
</feature>
<dbReference type="InterPro" id="IPR000276">
    <property type="entry name" value="GPCR_Rhodpsn"/>
</dbReference>
<dbReference type="GO" id="GO:0004930">
    <property type="term" value="F:G protein-coupled receptor activity"/>
    <property type="evidence" value="ECO:0007669"/>
    <property type="project" value="UniProtKB-KW"/>
</dbReference>
<feature type="domain" description="G-protein coupled receptors family 1 profile" evidence="12">
    <location>
        <begin position="1"/>
        <end position="182"/>
    </location>
</feature>
<keyword evidence="3 11" id="KW-0812">Transmembrane</keyword>
<dbReference type="AlphaFoldDB" id="A0A673AZN7"/>
<name>A0A673AZN7_9TELE</name>
<evidence type="ECO:0000256" key="8">
    <source>
        <dbReference type="ARBA" id="ARBA00023170"/>
    </source>
</evidence>
<dbReference type="InParanoid" id="A0A673AZN7"/>